<evidence type="ECO:0000256" key="1">
    <source>
        <dbReference type="SAM" id="MobiDB-lite"/>
    </source>
</evidence>
<gene>
    <name evidence="2" type="ORF">PODOV006v2_p0024</name>
</gene>
<sequence>MTPTKVAIIGGRSCGKTALIEAIVKSMGGVPPEKNRKPRTSKGERVRKRQGYRK</sequence>
<accession>A0AAE7XVK6</accession>
<keyword evidence="3" id="KW-1185">Reference proteome</keyword>
<dbReference type="EMBL" id="MW865291">
    <property type="protein sequence ID" value="QZI86118.1"/>
    <property type="molecule type" value="Genomic_DNA"/>
</dbReference>
<proteinExistence type="predicted"/>
<reference evidence="2" key="1">
    <citation type="submission" date="2021-03" db="EMBL/GenBank/DDBJ databases">
        <title>Rapid evolution of virus immunity in the wild.</title>
        <authorList>
            <person name="Piel D."/>
            <person name="Bruto M."/>
            <person name="Labreuche Y."/>
            <person name="Blanquart F."/>
            <person name="Chenivesse S."/>
            <person name="Lepanse S."/>
            <person name="James A."/>
            <person name="Garcia Cruz R."/>
            <person name="Dubert J."/>
            <person name="Petton B."/>
            <person name="Lieberman E."/>
            <person name="Wegner M.K."/>
            <person name="Hussain F.A."/>
            <person name="Kauffman K.K."/>
            <person name="Polz M.F."/>
            <person name="Gandon S."/>
            <person name="Bikard D."/>
            <person name="Le Roux F."/>
        </authorList>
    </citation>
    <scope>NUCLEOTIDE SEQUENCE</scope>
</reference>
<protein>
    <submittedName>
        <fullName evidence="2">Uncharacterized protein</fullName>
    </submittedName>
</protein>
<feature type="compositionally biased region" description="Basic residues" evidence="1">
    <location>
        <begin position="36"/>
        <end position="54"/>
    </location>
</feature>
<dbReference type="Proteomes" id="UP000828465">
    <property type="component" value="Segment"/>
</dbReference>
<feature type="region of interest" description="Disordered" evidence="1">
    <location>
        <begin position="28"/>
        <end position="54"/>
    </location>
</feature>
<name>A0AAE7XVK6_9CAUD</name>
<evidence type="ECO:0000313" key="2">
    <source>
        <dbReference type="EMBL" id="QZI86118.1"/>
    </source>
</evidence>
<evidence type="ECO:0000313" key="3">
    <source>
        <dbReference type="Proteomes" id="UP000828465"/>
    </source>
</evidence>
<organism evidence="2 3">
    <name type="scientific">Vibrio phage 15E36.1</name>
    <dbReference type="NCBI Taxonomy" id="2859290"/>
    <lineage>
        <taxon>Viruses</taxon>
        <taxon>Duplodnaviria</taxon>
        <taxon>Heunggongvirae</taxon>
        <taxon>Uroviricota</taxon>
        <taxon>Caudoviricetes</taxon>
        <taxon>Autographivirales</taxon>
        <taxon>Autosignataviridae</taxon>
        <taxon>Colwellvirinae</taxon>
        <taxon>Roscoffvirus</taxon>
        <taxon>Roscoffvirus rv15E36</taxon>
    </lineage>
</organism>